<name>A0A378IZ83_9GAMM</name>
<proteinExistence type="predicted"/>
<reference evidence="1 2" key="1">
    <citation type="submission" date="2018-06" db="EMBL/GenBank/DDBJ databases">
        <authorList>
            <consortium name="Pathogen Informatics"/>
            <person name="Doyle S."/>
        </authorList>
    </citation>
    <scope>NUCLEOTIDE SEQUENCE [LARGE SCALE GENOMIC DNA]</scope>
    <source>
        <strain evidence="1 2">NCTC11978</strain>
    </source>
</reference>
<organism evidence="1 2">
    <name type="scientific">Legionella feeleii</name>
    <dbReference type="NCBI Taxonomy" id="453"/>
    <lineage>
        <taxon>Bacteria</taxon>
        <taxon>Pseudomonadati</taxon>
        <taxon>Pseudomonadota</taxon>
        <taxon>Gammaproteobacteria</taxon>
        <taxon>Legionellales</taxon>
        <taxon>Legionellaceae</taxon>
        <taxon>Legionella</taxon>
    </lineage>
</organism>
<sequence length="29" mass="3641">MADVMLFHLYSFFQRFLIKKRRFFPLSTT</sequence>
<accession>A0A378IZ83</accession>
<protein>
    <submittedName>
        <fullName evidence="1">Uncharacterized protein</fullName>
    </submittedName>
</protein>
<dbReference type="AlphaFoldDB" id="A0A378IZ83"/>
<evidence type="ECO:0000313" key="2">
    <source>
        <dbReference type="Proteomes" id="UP000254033"/>
    </source>
</evidence>
<dbReference type="Proteomes" id="UP000254033">
    <property type="component" value="Unassembled WGS sequence"/>
</dbReference>
<evidence type="ECO:0000313" key="1">
    <source>
        <dbReference type="EMBL" id="STX39855.1"/>
    </source>
</evidence>
<gene>
    <name evidence="1" type="ORF">NCTC11978_03061</name>
</gene>
<dbReference type="EMBL" id="UGNY01000001">
    <property type="protein sequence ID" value="STX39855.1"/>
    <property type="molecule type" value="Genomic_DNA"/>
</dbReference>